<dbReference type="Proteomes" id="UP000022835">
    <property type="component" value="Unassembled WGS sequence"/>
</dbReference>
<organism evidence="1 2">
    <name type="scientific">Mycolicibacterium aromaticivorans JS19b1 = JCM 16368</name>
    <dbReference type="NCBI Taxonomy" id="1440774"/>
    <lineage>
        <taxon>Bacteria</taxon>
        <taxon>Bacillati</taxon>
        <taxon>Actinomycetota</taxon>
        <taxon>Actinomycetes</taxon>
        <taxon>Mycobacteriales</taxon>
        <taxon>Mycobacteriaceae</taxon>
        <taxon>Mycolicibacterium</taxon>
    </lineage>
</organism>
<dbReference type="OrthoDB" id="4623402at2"/>
<dbReference type="RefSeq" id="WP_036342582.1">
    <property type="nucleotide sequence ID" value="NZ_JALN02000001.1"/>
</dbReference>
<dbReference type="AlphaFoldDB" id="A0A064CMM7"/>
<dbReference type="eggNOG" id="ENOG50328WP">
    <property type="taxonomic scope" value="Bacteria"/>
</dbReference>
<proteinExistence type="predicted"/>
<accession>A0A064CMM7</accession>
<protein>
    <recommendedName>
        <fullName evidence="3">Asp23/Gls24 family envelope stress response protein</fullName>
    </recommendedName>
</protein>
<name>A0A064CMM7_9MYCO</name>
<keyword evidence="2" id="KW-1185">Reference proteome</keyword>
<evidence type="ECO:0000313" key="1">
    <source>
        <dbReference type="EMBL" id="KDF00073.1"/>
    </source>
</evidence>
<sequence>MAIGDLEIYDNAGRQLRAVPEPEWQAIEPAVLAAVRATPRGGWPLAVEDPEPGSAHGRIRVSDLAVTAALSRALAGQPDYLVDRIEATSDDEVLQGIQIQLSGLYGADLVSVTERVRERAEGVLTDVIGPGTAVPVSVTVVDVHR</sequence>
<evidence type="ECO:0008006" key="3">
    <source>
        <dbReference type="Google" id="ProtNLM"/>
    </source>
</evidence>
<comment type="caution">
    <text evidence="1">The sequence shown here is derived from an EMBL/GenBank/DDBJ whole genome shotgun (WGS) entry which is preliminary data.</text>
</comment>
<dbReference type="EMBL" id="JALN02000001">
    <property type="protein sequence ID" value="KDF00073.1"/>
    <property type="molecule type" value="Genomic_DNA"/>
</dbReference>
<gene>
    <name evidence="1" type="ORF">Y900_014270</name>
</gene>
<dbReference type="STRING" id="1440774.Y900_014270"/>
<evidence type="ECO:0000313" key="2">
    <source>
        <dbReference type="Proteomes" id="UP000022835"/>
    </source>
</evidence>
<reference evidence="1" key="1">
    <citation type="submission" date="2014-05" db="EMBL/GenBank/DDBJ databases">
        <title>Genome sequence of Mycobacterium aromaticivorans strain JS19b1T (= DSM 45407T).</title>
        <authorList>
            <person name="Kwak Y."/>
            <person name="Park G.-S."/>
            <person name="Li Q.X."/>
            <person name="Lee S.-E."/>
            <person name="Shin J.-H."/>
        </authorList>
    </citation>
    <scope>NUCLEOTIDE SEQUENCE [LARGE SCALE GENOMIC DNA]</scope>
    <source>
        <strain evidence="1">JS19b1</strain>
    </source>
</reference>